<name>A0A6C0HKD4_9ZZZZ</name>
<feature type="transmembrane region" description="Helical" evidence="1">
    <location>
        <begin position="86"/>
        <end position="105"/>
    </location>
</feature>
<evidence type="ECO:0000256" key="1">
    <source>
        <dbReference type="SAM" id="Phobius"/>
    </source>
</evidence>
<dbReference type="EMBL" id="MN739977">
    <property type="protein sequence ID" value="QHT81072.1"/>
    <property type="molecule type" value="Genomic_DNA"/>
</dbReference>
<keyword evidence="1" id="KW-1133">Transmembrane helix</keyword>
<reference evidence="2" key="1">
    <citation type="journal article" date="2020" name="Nature">
        <title>Giant virus diversity and host interactions through global metagenomics.</title>
        <authorList>
            <person name="Schulz F."/>
            <person name="Roux S."/>
            <person name="Paez-Espino D."/>
            <person name="Jungbluth S."/>
            <person name="Walsh D.A."/>
            <person name="Denef V.J."/>
            <person name="McMahon K.D."/>
            <person name="Konstantinidis K.T."/>
            <person name="Eloe-Fadrosh E.A."/>
            <person name="Kyrpides N.C."/>
            <person name="Woyke T."/>
        </authorList>
    </citation>
    <scope>NUCLEOTIDE SEQUENCE</scope>
    <source>
        <strain evidence="2">GVMAG-M-3300023184-135</strain>
    </source>
</reference>
<accession>A0A6C0HKD4</accession>
<dbReference type="InterPro" id="IPR037185">
    <property type="entry name" value="EmrE-like"/>
</dbReference>
<organism evidence="2">
    <name type="scientific">viral metagenome</name>
    <dbReference type="NCBI Taxonomy" id="1070528"/>
    <lineage>
        <taxon>unclassified sequences</taxon>
        <taxon>metagenomes</taxon>
        <taxon>organismal metagenomes</taxon>
    </lineage>
</organism>
<feature type="transmembrane region" description="Helical" evidence="1">
    <location>
        <begin position="112"/>
        <end position="130"/>
    </location>
</feature>
<sequence length="133" mass="14925">MPQFKDFIDTAFIARFNWKWGSFSFLPIAFGVAMALVDVVMMFVSKLVHLGKIPYAVGLPLAMAAYTVQPYLFIKGMNYEGMAVMNLIWNLSSNFIITLAGVFLFKESIRGLRWLAILMSVFSLGLFAYTGGE</sequence>
<dbReference type="AlphaFoldDB" id="A0A6C0HKD4"/>
<dbReference type="SUPFAM" id="SSF103481">
    <property type="entry name" value="Multidrug resistance efflux transporter EmrE"/>
    <property type="match status" value="1"/>
</dbReference>
<feature type="transmembrane region" description="Helical" evidence="1">
    <location>
        <begin position="20"/>
        <end position="43"/>
    </location>
</feature>
<keyword evidence="1" id="KW-0472">Membrane</keyword>
<dbReference type="Gene3D" id="1.10.3730.20">
    <property type="match status" value="1"/>
</dbReference>
<protein>
    <recommendedName>
        <fullName evidence="3">EamA domain-containing protein</fullName>
    </recommendedName>
</protein>
<proteinExistence type="predicted"/>
<evidence type="ECO:0008006" key="3">
    <source>
        <dbReference type="Google" id="ProtNLM"/>
    </source>
</evidence>
<keyword evidence="1" id="KW-0812">Transmembrane</keyword>
<evidence type="ECO:0000313" key="2">
    <source>
        <dbReference type="EMBL" id="QHT81072.1"/>
    </source>
</evidence>